<dbReference type="GO" id="GO:0008474">
    <property type="term" value="F:palmitoyl-(protein) hydrolase activity"/>
    <property type="evidence" value="ECO:0007669"/>
    <property type="project" value="UniProtKB-EC"/>
</dbReference>
<evidence type="ECO:0000256" key="5">
    <source>
        <dbReference type="ARBA" id="ARBA00039314"/>
    </source>
</evidence>
<proteinExistence type="predicted"/>
<dbReference type="EMBL" id="PDOA01000014">
    <property type="protein sequence ID" value="PWC27456.1"/>
    <property type="molecule type" value="Genomic_DNA"/>
</dbReference>
<organism evidence="13 14">
    <name type="scientific">Teichococcus aestuarii</name>
    <dbReference type="NCBI Taxonomy" id="568898"/>
    <lineage>
        <taxon>Bacteria</taxon>
        <taxon>Pseudomonadati</taxon>
        <taxon>Pseudomonadota</taxon>
        <taxon>Alphaproteobacteria</taxon>
        <taxon>Acetobacterales</taxon>
        <taxon>Roseomonadaceae</taxon>
        <taxon>Roseomonas</taxon>
    </lineage>
</organism>
<evidence type="ECO:0000256" key="4">
    <source>
        <dbReference type="ARBA" id="ARBA00039132"/>
    </source>
</evidence>
<evidence type="ECO:0000256" key="6">
    <source>
        <dbReference type="ARBA" id="ARBA00041520"/>
    </source>
</evidence>
<evidence type="ECO:0000256" key="10">
    <source>
        <dbReference type="ARBA" id="ARBA00047409"/>
    </source>
</evidence>
<dbReference type="EC" id="3.1.1.93" evidence="4"/>
<keyword evidence="2 13" id="KW-0378">Hydrolase</keyword>
<dbReference type="InterPro" id="IPR022742">
    <property type="entry name" value="Hydrolase_4"/>
</dbReference>
<dbReference type="SUPFAM" id="SSF53474">
    <property type="entry name" value="alpha/beta-Hydrolases"/>
    <property type="match status" value="1"/>
</dbReference>
<dbReference type="InterPro" id="IPR029058">
    <property type="entry name" value="AB_hydrolase_fold"/>
</dbReference>
<name>A0A2U1V0M2_9PROT</name>
<dbReference type="PANTHER" id="PTHR16138">
    <property type="entry name" value="MYCOPHENOLIC ACID ACYL-GLUCURONIDE ESTERASE, MITOCHONDRIAL"/>
    <property type="match status" value="1"/>
</dbReference>
<accession>A0A2U1V0M2</accession>
<sequence>MSLAREETGRLRNARGEELAWARLPGRGPGVVFLAGFRSDMEGGKALHLRERCAATGRAFLRFDYAGHGVSDGDFAAGCIGDWAADAAEVIAALTEGPQVLVGSSMGGWIALLMARRMPERLHALVGIAAAPDFTETLMWPHFSEEQRAAILREGVLELPSPYGPPVPITRRLIEDGREHLLMGGPIPVERPVRLLHGMRDNEVPWRVAPEIAARLVSEDVRVTLVKDGDHRLARPEDLDLIWRTVEAASN</sequence>
<evidence type="ECO:0000313" key="14">
    <source>
        <dbReference type="Proteomes" id="UP000245048"/>
    </source>
</evidence>
<dbReference type="GO" id="GO:0102390">
    <property type="term" value="F:mycophenolic acid acyl-glucuronide esterase activity"/>
    <property type="evidence" value="ECO:0007669"/>
    <property type="project" value="UniProtKB-EC"/>
</dbReference>
<dbReference type="Proteomes" id="UP000245048">
    <property type="component" value="Unassembled WGS sequence"/>
</dbReference>
<comment type="catalytic activity">
    <reaction evidence="11">
        <text>mycophenolic acid O-acyl-beta-D-glucuronide + H2O = mycophenolate + D-glucuronate + H(+)</text>
        <dbReference type="Rhea" id="RHEA:34179"/>
        <dbReference type="ChEBI" id="CHEBI:15377"/>
        <dbReference type="ChEBI" id="CHEBI:15378"/>
        <dbReference type="ChEBI" id="CHEBI:58720"/>
        <dbReference type="ChEBI" id="CHEBI:62932"/>
        <dbReference type="ChEBI" id="CHEBI:66982"/>
        <dbReference type="EC" id="3.1.1.93"/>
    </reaction>
    <physiologicalReaction direction="left-to-right" evidence="11">
        <dbReference type="Rhea" id="RHEA:34180"/>
    </physiologicalReaction>
</comment>
<dbReference type="AlphaFoldDB" id="A0A2U1V0M2"/>
<evidence type="ECO:0000259" key="12">
    <source>
        <dbReference type="Pfam" id="PF12146"/>
    </source>
</evidence>
<evidence type="ECO:0000256" key="3">
    <source>
        <dbReference type="ARBA" id="ARBA00022946"/>
    </source>
</evidence>
<evidence type="ECO:0000256" key="1">
    <source>
        <dbReference type="ARBA" id="ARBA00012423"/>
    </source>
</evidence>
<protein>
    <recommendedName>
        <fullName evidence="5">Palmitoyl-protein thioesterase ABHD10, mitochondrial</fullName>
        <ecNumber evidence="4">3.1.1.93</ecNumber>
        <ecNumber evidence="1">3.1.2.22</ecNumber>
    </recommendedName>
    <alternativeName>
        <fullName evidence="7">Acyl-protein thioesterase ABHD10</fullName>
    </alternativeName>
    <alternativeName>
        <fullName evidence="8">Alpha/beta hydrolase domain-containing protein 10</fullName>
    </alternativeName>
    <alternativeName>
        <fullName evidence="6">Mycophenolic acid acyl-glucuronide esterase, mitochondrial</fullName>
    </alternativeName>
</protein>
<dbReference type="PANTHER" id="PTHR16138:SF7">
    <property type="entry name" value="PALMITOYL-PROTEIN THIOESTERASE ABHD10, MITOCHONDRIAL"/>
    <property type="match status" value="1"/>
</dbReference>
<dbReference type="OrthoDB" id="9813296at2"/>
<evidence type="ECO:0000256" key="8">
    <source>
        <dbReference type="ARBA" id="ARBA00042704"/>
    </source>
</evidence>
<comment type="caution">
    <text evidence="13">The sequence shown here is derived from an EMBL/GenBank/DDBJ whole genome shotgun (WGS) entry which is preliminary data.</text>
</comment>
<dbReference type="InterPro" id="IPR000073">
    <property type="entry name" value="AB_hydrolase_1"/>
</dbReference>
<dbReference type="EC" id="3.1.2.22" evidence="1"/>
<keyword evidence="14" id="KW-1185">Reference proteome</keyword>
<dbReference type="RefSeq" id="WP_109518274.1">
    <property type="nucleotide sequence ID" value="NZ_PDOA01000014.1"/>
</dbReference>
<feature type="domain" description="Serine aminopeptidase S33" evidence="12">
    <location>
        <begin position="43"/>
        <end position="136"/>
    </location>
</feature>
<evidence type="ECO:0000256" key="9">
    <source>
        <dbReference type="ARBA" id="ARBA00046047"/>
    </source>
</evidence>
<dbReference type="PRINTS" id="PR00111">
    <property type="entry name" value="ABHYDROLASE"/>
</dbReference>
<evidence type="ECO:0000256" key="7">
    <source>
        <dbReference type="ARBA" id="ARBA00042645"/>
    </source>
</evidence>
<evidence type="ECO:0000256" key="11">
    <source>
        <dbReference type="ARBA" id="ARBA00047972"/>
    </source>
</evidence>
<gene>
    <name evidence="13" type="ORF">CR165_17690</name>
</gene>
<keyword evidence="3" id="KW-0809">Transit peptide</keyword>
<evidence type="ECO:0000313" key="13">
    <source>
        <dbReference type="EMBL" id="PWC27456.1"/>
    </source>
</evidence>
<dbReference type="InterPro" id="IPR052382">
    <property type="entry name" value="ABHD10_acyl-thioesterase"/>
</dbReference>
<dbReference type="Pfam" id="PF12146">
    <property type="entry name" value="Hydrolase_4"/>
    <property type="match status" value="1"/>
</dbReference>
<evidence type="ECO:0000256" key="2">
    <source>
        <dbReference type="ARBA" id="ARBA00022801"/>
    </source>
</evidence>
<comment type="function">
    <text evidence="9">Acts as an acyl-protein thioesterase that hydrolyzes fatty acids from acylated residues in proteins. Regulates the mitochondrial S-depalmitoylation of the nucleophilic active site residue of peroxiredoxin-5/PRDX5, a key antioxidant protein, therefore modulating mitochondrial antioxidant ability. Also catalyzes the deglucuronidation of mycophenolic acid acyl-glucuronide, an active metabolite of the immunosuppressant drug mycophenolate.</text>
</comment>
<comment type="catalytic activity">
    <reaction evidence="10">
        <text>S-hexadecanoyl-L-cysteinyl-[protein] + H2O = L-cysteinyl-[protein] + hexadecanoate + H(+)</text>
        <dbReference type="Rhea" id="RHEA:19233"/>
        <dbReference type="Rhea" id="RHEA-COMP:10131"/>
        <dbReference type="Rhea" id="RHEA-COMP:11032"/>
        <dbReference type="ChEBI" id="CHEBI:7896"/>
        <dbReference type="ChEBI" id="CHEBI:15377"/>
        <dbReference type="ChEBI" id="CHEBI:15378"/>
        <dbReference type="ChEBI" id="CHEBI:29950"/>
        <dbReference type="ChEBI" id="CHEBI:74151"/>
        <dbReference type="EC" id="3.1.2.22"/>
    </reaction>
    <physiologicalReaction direction="left-to-right" evidence="10">
        <dbReference type="Rhea" id="RHEA:19234"/>
    </physiologicalReaction>
</comment>
<dbReference type="Gene3D" id="3.40.50.1820">
    <property type="entry name" value="alpha/beta hydrolase"/>
    <property type="match status" value="1"/>
</dbReference>
<reference evidence="14" key="1">
    <citation type="submission" date="2017-10" db="EMBL/GenBank/DDBJ databases">
        <authorList>
            <person name="Toshchakov S.V."/>
            <person name="Goeva M.A."/>
        </authorList>
    </citation>
    <scope>NUCLEOTIDE SEQUENCE [LARGE SCALE GENOMIC DNA]</scope>
    <source>
        <strain evidence="14">JR1/69-1-13</strain>
    </source>
</reference>